<feature type="compositionally biased region" description="Polar residues" evidence="1">
    <location>
        <begin position="171"/>
        <end position="186"/>
    </location>
</feature>
<feature type="compositionally biased region" description="Low complexity" evidence="1">
    <location>
        <begin position="266"/>
        <end position="286"/>
    </location>
</feature>
<feature type="compositionally biased region" description="Low complexity" evidence="1">
    <location>
        <begin position="1386"/>
        <end position="1400"/>
    </location>
</feature>
<feature type="compositionally biased region" description="Basic and acidic residues" evidence="1">
    <location>
        <begin position="61"/>
        <end position="77"/>
    </location>
</feature>
<proteinExistence type="predicted"/>
<comment type="caution">
    <text evidence="3">The sequence shown here is derived from an EMBL/GenBank/DDBJ whole genome shotgun (WGS) entry which is preliminary data.</text>
</comment>
<feature type="compositionally biased region" description="Polar residues" evidence="1">
    <location>
        <begin position="805"/>
        <end position="814"/>
    </location>
</feature>
<feature type="compositionally biased region" description="Low complexity" evidence="1">
    <location>
        <begin position="934"/>
        <end position="946"/>
    </location>
</feature>
<feature type="compositionally biased region" description="Acidic residues" evidence="1">
    <location>
        <begin position="703"/>
        <end position="713"/>
    </location>
</feature>
<feature type="region of interest" description="Disordered" evidence="1">
    <location>
        <begin position="1349"/>
        <end position="1402"/>
    </location>
</feature>
<feature type="compositionally biased region" description="Polar residues" evidence="1">
    <location>
        <begin position="847"/>
        <end position="870"/>
    </location>
</feature>
<name>A0AAD5AKR0_SILAS</name>
<feature type="region of interest" description="Disordered" evidence="1">
    <location>
        <begin position="803"/>
        <end position="828"/>
    </location>
</feature>
<sequence length="1490" mass="159739">MKPDGVATTPAEPADDAVEPVPGAAVNEEQEHQDSSPSSPQPEKPQNEGMQEGAHAVLPPLDKEVNGKFLKPKDKTKAPVKTKLGTKATTTTGPTSRSTTAQSRVANGVMKTASIGASKKPASTATEMKSTSGGTSAQVKKVPTATTVAPRMQMKAAERKAVGSSRPVPPTSSGVRKTAAGTTSLTLGKMPVAGASNASFKPKTTAPRPTHAPTAKASVSAPSKAAPIPKTTRPTVATAPRPMTSTAPVRLTTTAGKPTALKTVIATPSAADSASSQPSKVSASVAAKKDMKTTNNAASRKPMASTTTTRSTATKASKPEPPKPAAKRLPAGPKPSQPKLDEAKQVPTRKVPPSPRNISSRPAAGRMAKDFNNQKQGANGSSVKHQTAKPTQSVLPLVVTEKPSKEQSSEPVEPSAVLETAASVTTAAIAPVESVMDTPSVELTQHDQQTSALVEGQEEGLQVPASEPTNVKRVSIEQTIDDEPLTIQSEANVPVFVTSNPPTLVPKPENVHDNILVVAPMAQELNEQDAVTASPCEVPLTAQVPPKDLEVVEKQEQIICTLEEDEDEEREGSQQVSVSDMSGTQPTEESRPGSAGLTGSVWRAGGLPSEFDSEDVSCSQQGASELSAPGVLEGTESLDDLGEASLKGADGEGASAGSPDFEKFPDIPVNEEDDYYEDDDEDHVDDMEVGSEMTEDPHRQCNDNEDEDDDVEMASEGITESGLESYGNADEDDLAEDYRLDNLNRMQPSSIVPAALSAESQFADAWMQSLQSDSTCVFNPSSNPWQTYSESPKQPTAQACLDVESANTDLSSPESPGFIDPVPSSSERPLVHAAEIDMGFSQELTSYSQHISRSSTLVGPESAINTSKDASTPEEPNDYNISPGLENPKLPLPVLPDIMQDLGLCKSECPGSEHEEEEPETLPADDMFVGLSTVTTSAQSSHSSATGEEASDTEGDMQISDLIETGFTGNECFDSKQAVHSMSALVEECEEACVEIEGGGESDTPQSATSAASYGFECTTSNSNAQSTTESCIKSPGIFSLENEEQLSDEAKDLSLIKELNLPPADAPAVANVLEQEEEFQMNPEQQYMLCGKVTEELPEPCIVPSQTGLDSSSPSPTEHQQNLDLDAPHPYYSTICEKTDSFLTGSDLCAQQEEKVPRVHKKRPPKHQSGLRVDLVTRLPSDLPPRKPDVGCNAQLRRLELHQQQLDEIEQRREQQIRKAERPMKEENGEEKEVVKQVEEELEQNREEKEKELEEQRRDLLHLQIQKQQQELKQRQQIMQWQQELEQQQQIKHQNSHQKNLTPVLLSPSGLCTIYEALETSDAEEDRMEDKELVLKVKVEHECSPKVHITIPDVGSSSDHPDSPQSLGTLPSPNPIKYNEGLTHSGALDSPPLSGSSSPQELDWNEKTDIVQQLISQTLLLNGDKCCPLLLLPGGAAGTLSPLETSLWPNLPPLTPPSATVTSVSSFSTEILGSSPQGEWTVVELETHH</sequence>
<feature type="compositionally biased region" description="Low complexity" evidence="1">
    <location>
        <begin position="82"/>
        <end position="101"/>
    </location>
</feature>
<feature type="region of interest" description="Disordered" evidence="1">
    <location>
        <begin position="1"/>
        <end position="416"/>
    </location>
</feature>
<feature type="compositionally biased region" description="Low complexity" evidence="1">
    <location>
        <begin position="304"/>
        <end position="316"/>
    </location>
</feature>
<feature type="region of interest" description="Disordered" evidence="1">
    <location>
        <begin position="934"/>
        <end position="956"/>
    </location>
</feature>
<feature type="compositionally biased region" description="Low complexity" evidence="1">
    <location>
        <begin position="201"/>
        <end position="242"/>
    </location>
</feature>
<feature type="compositionally biased region" description="Polar residues" evidence="1">
    <location>
        <begin position="1356"/>
        <end position="1372"/>
    </location>
</feature>
<feature type="compositionally biased region" description="Acidic residues" evidence="1">
    <location>
        <begin position="669"/>
        <end position="689"/>
    </location>
</feature>
<feature type="compositionally biased region" description="Polar residues" evidence="1">
    <location>
        <begin position="371"/>
        <end position="394"/>
    </location>
</feature>
<organism evidence="3 4">
    <name type="scientific">Silurus asotus</name>
    <name type="common">Amur catfish</name>
    <name type="synonym">Parasilurus asotus</name>
    <dbReference type="NCBI Taxonomy" id="30991"/>
    <lineage>
        <taxon>Eukaryota</taxon>
        <taxon>Metazoa</taxon>
        <taxon>Chordata</taxon>
        <taxon>Craniata</taxon>
        <taxon>Vertebrata</taxon>
        <taxon>Euteleostomi</taxon>
        <taxon>Actinopterygii</taxon>
        <taxon>Neopterygii</taxon>
        <taxon>Teleostei</taxon>
        <taxon>Ostariophysi</taxon>
        <taxon>Siluriformes</taxon>
        <taxon>Siluridae</taxon>
        <taxon>Silurus</taxon>
    </lineage>
</organism>
<feature type="region of interest" description="Disordered" evidence="1">
    <location>
        <begin position="452"/>
        <end position="473"/>
    </location>
</feature>
<evidence type="ECO:0000313" key="4">
    <source>
        <dbReference type="Proteomes" id="UP001205998"/>
    </source>
</evidence>
<keyword evidence="4" id="KW-1185">Reference proteome</keyword>
<evidence type="ECO:0000256" key="1">
    <source>
        <dbReference type="SAM" id="MobiDB-lite"/>
    </source>
</evidence>
<feature type="compositionally biased region" description="Polar residues" evidence="1">
    <location>
        <begin position="121"/>
        <end position="138"/>
    </location>
</feature>
<reference evidence="3" key="1">
    <citation type="submission" date="2018-07" db="EMBL/GenBank/DDBJ databases">
        <title>Comparative genomics of catfishes provides insights into carnivory and benthic adaptation.</title>
        <authorList>
            <person name="Zhang Y."/>
            <person name="Wang D."/>
            <person name="Peng Z."/>
            <person name="Zheng S."/>
            <person name="Shao F."/>
            <person name="Tao W."/>
        </authorList>
    </citation>
    <scope>NUCLEOTIDE SEQUENCE</scope>
    <source>
        <strain evidence="3">Chongqing</strain>
    </source>
</reference>
<feature type="region of interest" description="Disordered" evidence="1">
    <location>
        <begin position="560"/>
        <end position="730"/>
    </location>
</feature>
<feature type="region of interest" description="Disordered" evidence="1">
    <location>
        <begin position="847"/>
        <end position="877"/>
    </location>
</feature>
<dbReference type="InterPro" id="IPR027907">
    <property type="entry name" value="BTBD8_C"/>
</dbReference>
<dbReference type="Pfam" id="PF15363">
    <property type="entry name" value="BTBD8_C"/>
    <property type="match status" value="1"/>
</dbReference>
<feature type="domain" description="BTB/POZ" evidence="2">
    <location>
        <begin position="1448"/>
        <end position="1490"/>
    </location>
</feature>
<feature type="region of interest" description="Disordered" evidence="1">
    <location>
        <begin position="1216"/>
        <end position="1254"/>
    </location>
</feature>
<evidence type="ECO:0000259" key="2">
    <source>
        <dbReference type="Pfam" id="PF15363"/>
    </source>
</evidence>
<gene>
    <name evidence="3" type="ORF">C0J50_21996</name>
</gene>
<feature type="compositionally biased region" description="Polar residues" evidence="1">
    <location>
        <begin position="243"/>
        <end position="256"/>
    </location>
</feature>
<protein>
    <recommendedName>
        <fullName evidence="2">BTB/POZ domain-containing protein</fullName>
    </recommendedName>
</protein>
<dbReference type="EMBL" id="MU551695">
    <property type="protein sequence ID" value="KAI5618408.1"/>
    <property type="molecule type" value="Genomic_DNA"/>
</dbReference>
<feature type="compositionally biased region" description="Polar residues" evidence="1">
    <location>
        <begin position="573"/>
        <end position="587"/>
    </location>
</feature>
<dbReference type="PANTHER" id="PTHR22427:SF8">
    <property type="entry name" value="PROLINE-RICH PROTEIN 36"/>
    <property type="match status" value="1"/>
</dbReference>
<dbReference type="PANTHER" id="PTHR22427">
    <property type="entry name" value="GH15728P"/>
    <property type="match status" value="1"/>
</dbReference>
<accession>A0AAD5AKR0</accession>
<dbReference type="Proteomes" id="UP001205998">
    <property type="component" value="Unassembled WGS sequence"/>
</dbReference>
<evidence type="ECO:0000313" key="3">
    <source>
        <dbReference type="EMBL" id="KAI5618408.1"/>
    </source>
</evidence>